<evidence type="ECO:0000256" key="1">
    <source>
        <dbReference type="ARBA" id="ARBA00004123"/>
    </source>
</evidence>
<dbReference type="OrthoDB" id="429427at2759"/>
<protein>
    <submittedName>
        <fullName evidence="3">(spotted green pufferfish) hypothetical protein</fullName>
    </submittedName>
</protein>
<accession>Q4RKQ9</accession>
<dbReference type="PANTHER" id="PTHR12214">
    <property type="entry name" value="GC-RICH SEQUENCE DNA-BINDING FACTOR"/>
    <property type="match status" value="1"/>
</dbReference>
<dbReference type="EMBL" id="CAAE01015026">
    <property type="protein sequence ID" value="CAG11023.1"/>
    <property type="molecule type" value="Genomic_DNA"/>
</dbReference>
<keyword evidence="2" id="KW-0539">Nucleus</keyword>
<dbReference type="GO" id="GO:0000398">
    <property type="term" value="P:mRNA splicing, via spliceosome"/>
    <property type="evidence" value="ECO:0007669"/>
    <property type="project" value="InterPro"/>
</dbReference>
<reference evidence="3" key="1">
    <citation type="journal article" date="2004" name="Nature">
        <title>Genome duplication in the teleost fish Tetraodon nigroviridis reveals the early vertebrate proto-karyotype.</title>
        <authorList>
            <person name="Jaillon O."/>
            <person name="Aury J.-M."/>
            <person name="Brunet F."/>
            <person name="Petit J.-L."/>
            <person name="Stange-Thomann N."/>
            <person name="Mauceli E."/>
            <person name="Bouneau L."/>
            <person name="Fischer C."/>
            <person name="Ozouf-Costaz C."/>
            <person name="Bernot A."/>
            <person name="Nicaud S."/>
            <person name="Jaffe D."/>
            <person name="Fisher S."/>
            <person name="Lutfalla G."/>
            <person name="Dossat C."/>
            <person name="Segurens B."/>
            <person name="Dasilva C."/>
            <person name="Salanoubat M."/>
            <person name="Levy M."/>
            <person name="Boudet N."/>
            <person name="Castellano S."/>
            <person name="Anthouard V."/>
            <person name="Jubin C."/>
            <person name="Castelli V."/>
            <person name="Katinka M."/>
            <person name="Vacherie B."/>
            <person name="Biemont C."/>
            <person name="Skalli Z."/>
            <person name="Cattolico L."/>
            <person name="Poulain J."/>
            <person name="De Berardinis V."/>
            <person name="Cruaud C."/>
            <person name="Duprat S."/>
            <person name="Brottier P."/>
            <person name="Coutanceau J.-P."/>
            <person name="Gouzy J."/>
            <person name="Parra G."/>
            <person name="Lardier G."/>
            <person name="Chapple C."/>
            <person name="McKernan K.J."/>
            <person name="McEwan P."/>
            <person name="Bosak S."/>
            <person name="Kellis M."/>
            <person name="Volff J.-N."/>
            <person name="Guigo R."/>
            <person name="Zody M.C."/>
            <person name="Mesirov J."/>
            <person name="Lindblad-Toh K."/>
            <person name="Birren B."/>
            <person name="Nusbaum C."/>
            <person name="Kahn D."/>
            <person name="Robinson-Rechavi M."/>
            <person name="Laudet V."/>
            <person name="Schachter V."/>
            <person name="Quetier F."/>
            <person name="Saurin W."/>
            <person name="Scarpelli C."/>
            <person name="Wincker P."/>
            <person name="Lander E.S."/>
            <person name="Weissenbach J."/>
            <person name="Roest Crollius H."/>
        </authorList>
    </citation>
    <scope>NUCLEOTIDE SEQUENCE [LARGE SCALE GENOMIC DNA]</scope>
</reference>
<dbReference type="GO" id="GO:0003677">
    <property type="term" value="F:DNA binding"/>
    <property type="evidence" value="ECO:0007669"/>
    <property type="project" value="InterPro"/>
</dbReference>
<dbReference type="PANTHER" id="PTHR12214:SF4">
    <property type="entry name" value="INTRON LARGE COMPLEX COMPONENT GCFC2"/>
    <property type="match status" value="1"/>
</dbReference>
<comment type="caution">
    <text evidence="3">The sequence shown here is derived from an EMBL/GenBank/DDBJ whole genome shotgun (WGS) entry which is preliminary data.</text>
</comment>
<reference evidence="3" key="2">
    <citation type="submission" date="2004-02" db="EMBL/GenBank/DDBJ databases">
        <authorList>
            <consortium name="Genoscope"/>
            <consortium name="Whitehead Institute Centre for Genome Research"/>
        </authorList>
    </citation>
    <scope>NUCLEOTIDE SEQUENCE</scope>
</reference>
<sequence>MTVCPAVLRKSSNYGKRLNLEMESRDIQESRLDSLTEVHRARQAELRKMEGDIENARSSLEVLEESSSEKHLEFYRSMAVFVHTLVECLQEKVSAYICSE</sequence>
<name>Q4RKQ9_TETNG</name>
<dbReference type="KEGG" id="tng:GSTEN00032824G001"/>
<comment type="subcellular location">
    <subcellularLocation>
        <location evidence="1">Nucleus</location>
    </subcellularLocation>
</comment>
<dbReference type="InterPro" id="IPR012890">
    <property type="entry name" value="GCFC2-like"/>
</dbReference>
<evidence type="ECO:0000313" key="3">
    <source>
        <dbReference type="EMBL" id="CAG11023.1"/>
    </source>
</evidence>
<proteinExistence type="predicted"/>
<gene>
    <name evidence="3" type="ORF">GSTENG00032824001</name>
</gene>
<evidence type="ECO:0000256" key="2">
    <source>
        <dbReference type="ARBA" id="ARBA00023242"/>
    </source>
</evidence>
<organism evidence="3">
    <name type="scientific">Tetraodon nigroviridis</name>
    <name type="common">Spotted green pufferfish</name>
    <name type="synonym">Chelonodon nigroviridis</name>
    <dbReference type="NCBI Taxonomy" id="99883"/>
    <lineage>
        <taxon>Eukaryota</taxon>
        <taxon>Metazoa</taxon>
        <taxon>Chordata</taxon>
        <taxon>Craniata</taxon>
        <taxon>Vertebrata</taxon>
        <taxon>Euteleostomi</taxon>
        <taxon>Actinopterygii</taxon>
        <taxon>Neopterygii</taxon>
        <taxon>Teleostei</taxon>
        <taxon>Neoteleostei</taxon>
        <taxon>Acanthomorphata</taxon>
        <taxon>Eupercaria</taxon>
        <taxon>Tetraodontiformes</taxon>
        <taxon>Tetradontoidea</taxon>
        <taxon>Tetraodontidae</taxon>
        <taxon>Tetraodon</taxon>
    </lineage>
</organism>
<dbReference type="GO" id="GO:0005634">
    <property type="term" value="C:nucleus"/>
    <property type="evidence" value="ECO:0007669"/>
    <property type="project" value="UniProtKB-SubCell"/>
</dbReference>
<dbReference type="AlphaFoldDB" id="Q4RKQ9"/>